<proteinExistence type="predicted"/>
<keyword evidence="2" id="KW-1185">Reference proteome</keyword>
<dbReference type="STRING" id="1137993.SAMN05660209_04780"/>
<evidence type="ECO:0000313" key="2">
    <source>
        <dbReference type="Proteomes" id="UP000198921"/>
    </source>
</evidence>
<dbReference type="Proteomes" id="UP000198921">
    <property type="component" value="Unassembled WGS sequence"/>
</dbReference>
<organism evidence="1 2">
    <name type="scientific">Geodermatophilus africanus</name>
    <dbReference type="NCBI Taxonomy" id="1137993"/>
    <lineage>
        <taxon>Bacteria</taxon>
        <taxon>Bacillati</taxon>
        <taxon>Actinomycetota</taxon>
        <taxon>Actinomycetes</taxon>
        <taxon>Geodermatophilales</taxon>
        <taxon>Geodermatophilaceae</taxon>
        <taxon>Geodermatophilus</taxon>
    </lineage>
</organism>
<gene>
    <name evidence="1" type="ORF">SAMN05660209_04780</name>
</gene>
<accession>A0A1H3QIU0</accession>
<evidence type="ECO:0000313" key="1">
    <source>
        <dbReference type="EMBL" id="SDZ13326.1"/>
    </source>
</evidence>
<protein>
    <submittedName>
        <fullName evidence="1">Radical SAM additional 4Fe4S-binding SPASM domain-containing protein</fullName>
    </submittedName>
</protein>
<reference evidence="2" key="1">
    <citation type="submission" date="2016-10" db="EMBL/GenBank/DDBJ databases">
        <authorList>
            <person name="Varghese N."/>
            <person name="Submissions S."/>
        </authorList>
    </citation>
    <scope>NUCLEOTIDE SEQUENCE [LARGE SCALE GENOMIC DNA]</scope>
    <source>
        <strain evidence="2">DSM 45422</strain>
    </source>
</reference>
<dbReference type="EMBL" id="FNOT01000023">
    <property type="protein sequence ID" value="SDZ13326.1"/>
    <property type="molecule type" value="Genomic_DNA"/>
</dbReference>
<dbReference type="AlphaFoldDB" id="A0A1H3QIU0"/>
<sequence>MIRAGFQRVWQTSELRSPQTGGACTKCAHFDACRGGCMAAKFFTGLPLDGPDPECVQGFGEAALVARDGSTVMPNGHLDDSHSGPVRGQLTLLGMLAIPAKICDEPPLAGLKPS</sequence>
<name>A0A1H3QIU0_9ACTN</name>